<name>A0A8X6PPY3_NEPPI</name>
<feature type="transmembrane region" description="Helical" evidence="2">
    <location>
        <begin position="65"/>
        <end position="89"/>
    </location>
</feature>
<dbReference type="Proteomes" id="UP000887013">
    <property type="component" value="Unassembled WGS sequence"/>
</dbReference>
<evidence type="ECO:0000256" key="2">
    <source>
        <dbReference type="SAM" id="Phobius"/>
    </source>
</evidence>
<sequence>MPGKTCTENDDSQTTLLGEFERPGMGGKALSDNGGSPSFPIICFVRSEVMGEGPLLTCLGVTDSSPAVCLCSGFVGDCILSVIGVFVWYPFRPKFILM</sequence>
<accession>A0A8X6PPY3</accession>
<keyword evidence="4" id="KW-1185">Reference proteome</keyword>
<proteinExistence type="predicted"/>
<keyword evidence="2" id="KW-0812">Transmembrane</keyword>
<dbReference type="EMBL" id="BMAW01117562">
    <property type="protein sequence ID" value="GFT75788.1"/>
    <property type="molecule type" value="Genomic_DNA"/>
</dbReference>
<gene>
    <name evidence="3" type="ORF">NPIL_346791</name>
</gene>
<evidence type="ECO:0000313" key="4">
    <source>
        <dbReference type="Proteomes" id="UP000887013"/>
    </source>
</evidence>
<organism evidence="3 4">
    <name type="scientific">Nephila pilipes</name>
    <name type="common">Giant wood spider</name>
    <name type="synonym">Nephila maculata</name>
    <dbReference type="NCBI Taxonomy" id="299642"/>
    <lineage>
        <taxon>Eukaryota</taxon>
        <taxon>Metazoa</taxon>
        <taxon>Ecdysozoa</taxon>
        <taxon>Arthropoda</taxon>
        <taxon>Chelicerata</taxon>
        <taxon>Arachnida</taxon>
        <taxon>Araneae</taxon>
        <taxon>Araneomorphae</taxon>
        <taxon>Entelegynae</taxon>
        <taxon>Araneoidea</taxon>
        <taxon>Nephilidae</taxon>
        <taxon>Nephila</taxon>
    </lineage>
</organism>
<comment type="caution">
    <text evidence="3">The sequence shown here is derived from an EMBL/GenBank/DDBJ whole genome shotgun (WGS) entry which is preliminary data.</text>
</comment>
<keyword evidence="2" id="KW-1133">Transmembrane helix</keyword>
<feature type="region of interest" description="Disordered" evidence="1">
    <location>
        <begin position="17"/>
        <end position="36"/>
    </location>
</feature>
<protein>
    <submittedName>
        <fullName evidence="3">Uncharacterized protein</fullName>
    </submittedName>
</protein>
<dbReference type="AlphaFoldDB" id="A0A8X6PPY3"/>
<evidence type="ECO:0000256" key="1">
    <source>
        <dbReference type="SAM" id="MobiDB-lite"/>
    </source>
</evidence>
<evidence type="ECO:0000313" key="3">
    <source>
        <dbReference type="EMBL" id="GFT75788.1"/>
    </source>
</evidence>
<reference evidence="3" key="1">
    <citation type="submission" date="2020-08" db="EMBL/GenBank/DDBJ databases">
        <title>Multicomponent nature underlies the extraordinary mechanical properties of spider dragline silk.</title>
        <authorList>
            <person name="Kono N."/>
            <person name="Nakamura H."/>
            <person name="Mori M."/>
            <person name="Yoshida Y."/>
            <person name="Ohtoshi R."/>
            <person name="Malay A.D."/>
            <person name="Moran D.A.P."/>
            <person name="Tomita M."/>
            <person name="Numata K."/>
            <person name="Arakawa K."/>
        </authorList>
    </citation>
    <scope>NUCLEOTIDE SEQUENCE</scope>
</reference>
<keyword evidence="2" id="KW-0472">Membrane</keyword>